<protein>
    <submittedName>
        <fullName evidence="3">Uncharacterized protein</fullName>
    </submittedName>
</protein>
<accession>M7NM59</accession>
<sequence>MKIILFFLFTFITYVLSGTFGPLGFATLMPPYTTSTSELHFKDDLISGTYSSDELLMFLTGGNIGSCLRRLSYSCGELTKVYGDLSRIGNAMKNICEHYYEACRRLPKIKKELCNLDEVTYNDKLEKTSPLDSNQCFYSYIKCRLRSRACSYKYMEECRTLLHACQRSYSKYELHTLFTNLISDDYNSESFRKELKVLCRDLFNTSDLFVQLCLNPDLLVSELGKFNFLRKEGRGGFFSYPHVSIGALLDAQELDGNLFLPRTDPSVNPVYFMAYLLGQRGSTSFVSDCLEISQKCLGLDFFPQSSYFCEAGSSTSRSSACKRAEVTLLEQDVPNLKNELQRKLRDRLHPDTIFWTGVDVDLCTEFLKSCSYLKKLDSRLDRLCTLLEGHCAHGLEVGSSLSVFNNYFNGVDITSRPVSQLDLCREALPQICTVILNKTVDFLTFCLRPSHTCLALKELDSVRCKGFKSVLATTDPTEQQCDDLFSKIGVYREKCRVLKGYNEFLTTCYTKYPHNWFLKSLKDSDPSRFAPRLDFGKPDDDDNDDDGGF</sequence>
<keyword evidence="2" id="KW-0732">Signal</keyword>
<feature type="region of interest" description="Disordered" evidence="1">
    <location>
        <begin position="530"/>
        <end position="549"/>
    </location>
</feature>
<evidence type="ECO:0000256" key="2">
    <source>
        <dbReference type="SAM" id="SignalP"/>
    </source>
</evidence>
<feature type="chain" id="PRO_5004082283" evidence="2">
    <location>
        <begin position="18"/>
        <end position="549"/>
    </location>
</feature>
<comment type="caution">
    <text evidence="3">The sequence shown here is derived from an EMBL/GenBank/DDBJ whole genome shotgun (WGS) entry which is preliminary data.</text>
</comment>
<reference evidence="4" key="1">
    <citation type="journal article" date="2016" name="Nat. Commun.">
        <title>Genome analysis of three Pneumocystis species reveals adaptation mechanisms to life exclusively in mammalian hosts.</title>
        <authorList>
            <person name="Ma L."/>
            <person name="Chen Z."/>
            <person name="Huang D.W."/>
            <person name="Kutty G."/>
            <person name="Ishihara M."/>
            <person name="Wang H."/>
            <person name="Abouelleil A."/>
            <person name="Bishop L."/>
            <person name="Davey E."/>
            <person name="Deng R."/>
            <person name="Deng X."/>
            <person name="Fan L."/>
            <person name="Fantoni G."/>
            <person name="Fitzgerald M."/>
            <person name="Gogineni E."/>
            <person name="Goldberg J.M."/>
            <person name="Handley G."/>
            <person name="Hu X."/>
            <person name="Huber C."/>
            <person name="Jiao X."/>
            <person name="Jones K."/>
            <person name="Levin J.Z."/>
            <person name="Liu Y."/>
            <person name="Macdonald P."/>
            <person name="Melnikov A."/>
            <person name="Raley C."/>
            <person name="Sassi M."/>
            <person name="Sherman B.T."/>
            <person name="Song X."/>
            <person name="Sykes S."/>
            <person name="Tran B."/>
            <person name="Walsh L."/>
            <person name="Xia Y."/>
            <person name="Yang J."/>
            <person name="Young S."/>
            <person name="Zeng Q."/>
            <person name="Zheng X."/>
            <person name="Stephens R."/>
            <person name="Nusbaum C."/>
            <person name="Birren B.W."/>
            <person name="Azadi P."/>
            <person name="Lempicki R.A."/>
            <person name="Cuomo C.A."/>
            <person name="Kovacs J.A."/>
        </authorList>
    </citation>
    <scope>NUCLEOTIDE SEQUENCE [LARGE SCALE GENOMIC DNA]</scope>
    <source>
        <strain evidence="4">B123</strain>
    </source>
</reference>
<feature type="signal peptide" evidence="2">
    <location>
        <begin position="1"/>
        <end position="17"/>
    </location>
</feature>
<evidence type="ECO:0000313" key="3">
    <source>
        <dbReference type="EMBL" id="EMR08272.1"/>
    </source>
</evidence>
<evidence type="ECO:0000256" key="1">
    <source>
        <dbReference type="SAM" id="MobiDB-lite"/>
    </source>
</evidence>
<feature type="compositionally biased region" description="Acidic residues" evidence="1">
    <location>
        <begin position="539"/>
        <end position="549"/>
    </location>
</feature>
<dbReference type="STRING" id="1069680.M7NM59"/>
<dbReference type="AlphaFoldDB" id="M7NM59"/>
<dbReference type="HOGENOM" id="CLU_022141_0_0_1"/>
<dbReference type="RefSeq" id="XP_007875524.1">
    <property type="nucleotide sequence ID" value="XM_007877333.1"/>
</dbReference>
<dbReference type="GeneID" id="19897124"/>
<dbReference type="EMBL" id="AFWA02000017">
    <property type="protein sequence ID" value="EMR08272.1"/>
    <property type="molecule type" value="Genomic_DNA"/>
</dbReference>
<name>M7NM59_PNEMU</name>
<dbReference type="Proteomes" id="UP000011958">
    <property type="component" value="Unassembled WGS sequence"/>
</dbReference>
<gene>
    <name evidence="3" type="ORF">PNEG_03437</name>
</gene>
<proteinExistence type="predicted"/>
<dbReference type="OrthoDB" id="5464814at2759"/>
<organism evidence="3 4">
    <name type="scientific">Pneumocystis murina (strain B123)</name>
    <name type="common">Mouse pneumocystis pneumonia agent</name>
    <name type="synonym">Pneumocystis carinii f. sp. muris</name>
    <dbReference type="NCBI Taxonomy" id="1069680"/>
    <lineage>
        <taxon>Eukaryota</taxon>
        <taxon>Fungi</taxon>
        <taxon>Dikarya</taxon>
        <taxon>Ascomycota</taxon>
        <taxon>Taphrinomycotina</taxon>
        <taxon>Pneumocystomycetes</taxon>
        <taxon>Pneumocystaceae</taxon>
        <taxon>Pneumocystis</taxon>
    </lineage>
</organism>
<evidence type="ECO:0000313" key="4">
    <source>
        <dbReference type="Proteomes" id="UP000011958"/>
    </source>
</evidence>
<keyword evidence="4" id="KW-1185">Reference proteome</keyword>
<dbReference type="VEuPathDB" id="FungiDB:PNEG_03437"/>